<dbReference type="RefSeq" id="WP_172596255.1">
    <property type="nucleotide sequence ID" value="NZ_LR130778.1"/>
</dbReference>
<keyword evidence="1" id="KW-0175">Coiled coil</keyword>
<sequence>MSIGHHEHNSTKHNNRQPLSLPEGLVIRTILNNSEDTIYFKNLESKFILNSKAHAIQQHESNPADMVGKDDFDYFPYSFAKAAYDDEQRIIQTGKPMIGHVEKWVQSDGAITWFLASKYPLLDEEGNIIGTWGTSKDITDLKVAQEQLTLLNKQLQEANQRLEFLSMRDGLSGLFNHRHFYESLNMALAQISRRRHAPDKNVFTILLLDIDHFKVINDSYGHLVGDIVIRTIGETLKNTTRITDTCFRYGGDEFAIILPDTPLDAGQHVADTLRKLIATTPIETESLTFHIHVSFGVASSQEAKSATELVELADQRLYQSKAEGRNRVK</sequence>
<dbReference type="FunFam" id="3.30.70.270:FF:000001">
    <property type="entry name" value="Diguanylate cyclase domain protein"/>
    <property type="match status" value="1"/>
</dbReference>
<evidence type="ECO:0000313" key="5">
    <source>
        <dbReference type="Proteomes" id="UP000279029"/>
    </source>
</evidence>
<dbReference type="InterPro" id="IPR000160">
    <property type="entry name" value="GGDEF_dom"/>
</dbReference>
<dbReference type="InterPro" id="IPR035965">
    <property type="entry name" value="PAS-like_dom_sf"/>
</dbReference>
<dbReference type="InterPro" id="IPR050469">
    <property type="entry name" value="Diguanylate_Cyclase"/>
</dbReference>
<dbReference type="AlphaFoldDB" id="A0A3P7S1W3"/>
<reference evidence="4 5" key="1">
    <citation type="submission" date="2018-09" db="EMBL/GenBank/DDBJ databases">
        <authorList>
            <person name="Postec A."/>
        </authorList>
    </citation>
    <scope>NUCLEOTIDE SEQUENCE [LARGE SCALE GENOMIC DNA]</scope>
    <source>
        <strain evidence="4">70B-A</strain>
    </source>
</reference>
<dbReference type="SUPFAM" id="SSF55785">
    <property type="entry name" value="PYP-like sensor domain (PAS domain)"/>
    <property type="match status" value="1"/>
</dbReference>
<dbReference type="GO" id="GO:0005886">
    <property type="term" value="C:plasma membrane"/>
    <property type="evidence" value="ECO:0007669"/>
    <property type="project" value="TreeGrafter"/>
</dbReference>
<dbReference type="KEGG" id="cbar:PATL70BA_2926"/>
<evidence type="ECO:0000313" key="4">
    <source>
        <dbReference type="EMBL" id="VDN48836.1"/>
    </source>
</evidence>
<dbReference type="Pfam" id="PF08448">
    <property type="entry name" value="PAS_4"/>
    <property type="match status" value="1"/>
</dbReference>
<dbReference type="Pfam" id="PF00990">
    <property type="entry name" value="GGDEF"/>
    <property type="match status" value="1"/>
</dbReference>
<dbReference type="PANTHER" id="PTHR45138:SF9">
    <property type="entry name" value="DIGUANYLATE CYCLASE DGCM-RELATED"/>
    <property type="match status" value="1"/>
</dbReference>
<dbReference type="PROSITE" id="PS50887">
    <property type="entry name" value="GGDEF"/>
    <property type="match status" value="1"/>
</dbReference>
<evidence type="ECO:0000259" key="3">
    <source>
        <dbReference type="PROSITE" id="PS50887"/>
    </source>
</evidence>
<dbReference type="PROSITE" id="PS50113">
    <property type="entry name" value="PAC"/>
    <property type="match status" value="1"/>
</dbReference>
<dbReference type="InterPro" id="IPR043128">
    <property type="entry name" value="Rev_trsase/Diguanyl_cyclase"/>
</dbReference>
<dbReference type="GO" id="GO:0043709">
    <property type="term" value="P:cell adhesion involved in single-species biofilm formation"/>
    <property type="evidence" value="ECO:0007669"/>
    <property type="project" value="TreeGrafter"/>
</dbReference>
<feature type="domain" description="PAC" evidence="2">
    <location>
        <begin position="84"/>
        <end position="150"/>
    </location>
</feature>
<dbReference type="InterPro" id="IPR000014">
    <property type="entry name" value="PAS"/>
</dbReference>
<dbReference type="CDD" id="cd01949">
    <property type="entry name" value="GGDEF"/>
    <property type="match status" value="1"/>
</dbReference>
<dbReference type="CDD" id="cd00130">
    <property type="entry name" value="PAS"/>
    <property type="match status" value="1"/>
</dbReference>
<gene>
    <name evidence="4" type="ORF">PATL70BA_2926</name>
</gene>
<dbReference type="InterPro" id="IPR000700">
    <property type="entry name" value="PAS-assoc_C"/>
</dbReference>
<dbReference type="PANTHER" id="PTHR45138">
    <property type="entry name" value="REGULATORY COMPONENTS OF SENSORY TRANSDUCTION SYSTEM"/>
    <property type="match status" value="1"/>
</dbReference>
<dbReference type="NCBIfam" id="TIGR00229">
    <property type="entry name" value="sensory_box"/>
    <property type="match status" value="1"/>
</dbReference>
<dbReference type="SMART" id="SM00267">
    <property type="entry name" value="GGDEF"/>
    <property type="match status" value="1"/>
</dbReference>
<feature type="domain" description="GGDEF" evidence="3">
    <location>
        <begin position="201"/>
        <end position="329"/>
    </location>
</feature>
<keyword evidence="5" id="KW-1185">Reference proteome</keyword>
<dbReference type="Gene3D" id="3.30.70.270">
    <property type="match status" value="1"/>
</dbReference>
<feature type="coiled-coil region" evidence="1">
    <location>
        <begin position="141"/>
        <end position="168"/>
    </location>
</feature>
<dbReference type="GO" id="GO:1902201">
    <property type="term" value="P:negative regulation of bacterial-type flagellum-dependent cell motility"/>
    <property type="evidence" value="ECO:0007669"/>
    <property type="project" value="TreeGrafter"/>
</dbReference>
<dbReference type="NCBIfam" id="TIGR00254">
    <property type="entry name" value="GGDEF"/>
    <property type="match status" value="1"/>
</dbReference>
<accession>A0A3P7S1W3</accession>
<dbReference type="Gene3D" id="3.30.450.20">
    <property type="entry name" value="PAS domain"/>
    <property type="match status" value="1"/>
</dbReference>
<name>A0A3P7S1W3_9FIRM</name>
<dbReference type="EMBL" id="LR130778">
    <property type="protein sequence ID" value="VDN48836.1"/>
    <property type="molecule type" value="Genomic_DNA"/>
</dbReference>
<dbReference type="InterPro" id="IPR029787">
    <property type="entry name" value="Nucleotide_cyclase"/>
</dbReference>
<evidence type="ECO:0000256" key="1">
    <source>
        <dbReference type="SAM" id="Coils"/>
    </source>
</evidence>
<dbReference type="Proteomes" id="UP000279029">
    <property type="component" value="Chromosome"/>
</dbReference>
<dbReference type="InterPro" id="IPR013656">
    <property type="entry name" value="PAS_4"/>
</dbReference>
<evidence type="ECO:0008006" key="6">
    <source>
        <dbReference type="Google" id="ProtNLM"/>
    </source>
</evidence>
<organism evidence="4 5">
    <name type="scientific">Petrocella atlantisensis</name>
    <dbReference type="NCBI Taxonomy" id="2173034"/>
    <lineage>
        <taxon>Bacteria</taxon>
        <taxon>Bacillati</taxon>
        <taxon>Bacillota</taxon>
        <taxon>Clostridia</taxon>
        <taxon>Lachnospirales</taxon>
        <taxon>Vallitaleaceae</taxon>
        <taxon>Petrocella</taxon>
    </lineage>
</organism>
<evidence type="ECO:0000259" key="2">
    <source>
        <dbReference type="PROSITE" id="PS50113"/>
    </source>
</evidence>
<dbReference type="SUPFAM" id="SSF55073">
    <property type="entry name" value="Nucleotide cyclase"/>
    <property type="match status" value="1"/>
</dbReference>
<proteinExistence type="predicted"/>
<dbReference type="GO" id="GO:0052621">
    <property type="term" value="F:diguanylate cyclase activity"/>
    <property type="evidence" value="ECO:0007669"/>
    <property type="project" value="TreeGrafter"/>
</dbReference>
<protein>
    <recommendedName>
        <fullName evidence="6">GGDEF domain-containing protein</fullName>
    </recommendedName>
</protein>